<evidence type="ECO:0000256" key="2">
    <source>
        <dbReference type="SAM" id="Phobius"/>
    </source>
</evidence>
<accession>A0A7R9KPT6</accession>
<keyword evidence="4" id="KW-1185">Reference proteome</keyword>
<evidence type="ECO:0000313" key="3">
    <source>
        <dbReference type="EMBL" id="CAD7625739.1"/>
    </source>
</evidence>
<protein>
    <submittedName>
        <fullName evidence="3">Uncharacterized protein</fullName>
    </submittedName>
</protein>
<dbReference type="EMBL" id="OC857862">
    <property type="protein sequence ID" value="CAD7625739.1"/>
    <property type="molecule type" value="Genomic_DNA"/>
</dbReference>
<feature type="region of interest" description="Disordered" evidence="1">
    <location>
        <begin position="244"/>
        <end position="267"/>
    </location>
</feature>
<dbReference type="Proteomes" id="UP000759131">
    <property type="component" value="Unassembled WGS sequence"/>
</dbReference>
<organism evidence="3">
    <name type="scientific">Medioppia subpectinata</name>
    <dbReference type="NCBI Taxonomy" id="1979941"/>
    <lineage>
        <taxon>Eukaryota</taxon>
        <taxon>Metazoa</taxon>
        <taxon>Ecdysozoa</taxon>
        <taxon>Arthropoda</taxon>
        <taxon>Chelicerata</taxon>
        <taxon>Arachnida</taxon>
        <taxon>Acari</taxon>
        <taxon>Acariformes</taxon>
        <taxon>Sarcoptiformes</taxon>
        <taxon>Oribatida</taxon>
        <taxon>Brachypylina</taxon>
        <taxon>Oppioidea</taxon>
        <taxon>Oppiidae</taxon>
        <taxon>Medioppia</taxon>
    </lineage>
</organism>
<keyword evidence="2" id="KW-0472">Membrane</keyword>
<gene>
    <name evidence="3" type="ORF">OSB1V03_LOCUS6172</name>
</gene>
<proteinExistence type="predicted"/>
<name>A0A7R9KPT6_9ACAR</name>
<reference evidence="3" key="1">
    <citation type="submission" date="2020-11" db="EMBL/GenBank/DDBJ databases">
        <authorList>
            <person name="Tran Van P."/>
        </authorList>
    </citation>
    <scope>NUCLEOTIDE SEQUENCE</scope>
</reference>
<sequence length="267" mass="28754">MMGSVIGDDFCADPTPEAGYSAFNLADRLVIVSHYTTTGDKYWLFDASAKTVTKSSLDGLMPAMKLGSTFSGLLFAMTFKGDPSVQNIDNQKLNNLVIVVGTGGKQLDFKSYRIEVTGAVTDIMYTLDMPFGWKCTGNMSGAGILPKVDPEKFGYLSGAYDSANNRMAVVTDSISKSGFVFWGQKLNLQSGVHGHTSTTPTPKVTKKSDPFVGSLLFYVIVLVVILLIIGLSVAALAVFRSKRQSKTAHPPPDGHDIQPPKIVVDDQ</sequence>
<dbReference type="AlphaFoldDB" id="A0A7R9KPT6"/>
<keyword evidence="2" id="KW-1133">Transmembrane helix</keyword>
<dbReference type="EMBL" id="CAJPIZ010003287">
    <property type="protein sequence ID" value="CAG2106169.1"/>
    <property type="molecule type" value="Genomic_DNA"/>
</dbReference>
<keyword evidence="2" id="KW-0812">Transmembrane</keyword>
<evidence type="ECO:0000256" key="1">
    <source>
        <dbReference type="SAM" id="MobiDB-lite"/>
    </source>
</evidence>
<feature type="transmembrane region" description="Helical" evidence="2">
    <location>
        <begin position="215"/>
        <end position="239"/>
    </location>
</feature>
<evidence type="ECO:0000313" key="4">
    <source>
        <dbReference type="Proteomes" id="UP000759131"/>
    </source>
</evidence>